<evidence type="ECO:0000313" key="8">
    <source>
        <dbReference type="EMBL" id="PTE19431.1"/>
    </source>
</evidence>
<evidence type="ECO:0000256" key="1">
    <source>
        <dbReference type="ARBA" id="ARBA00004651"/>
    </source>
</evidence>
<feature type="domain" description="Cytochrome b561 bacterial/Ni-hydrogenase" evidence="7">
    <location>
        <begin position="14"/>
        <end position="174"/>
    </location>
</feature>
<name>A0A2T4JNG3_9RHOB</name>
<keyword evidence="9" id="KW-1185">Reference proteome</keyword>
<gene>
    <name evidence="8" type="ORF">C5F48_22960</name>
</gene>
<evidence type="ECO:0000256" key="3">
    <source>
        <dbReference type="ARBA" id="ARBA00022692"/>
    </source>
</evidence>
<dbReference type="PANTHER" id="PTHR30485:SF2">
    <property type="entry name" value="BLL0597 PROTEIN"/>
    <property type="match status" value="1"/>
</dbReference>
<keyword evidence="5 6" id="KW-0472">Membrane</keyword>
<accession>A0A2T4JNG3</accession>
<evidence type="ECO:0000256" key="2">
    <source>
        <dbReference type="ARBA" id="ARBA00022475"/>
    </source>
</evidence>
<dbReference type="RefSeq" id="WP_107666025.1">
    <property type="nucleotide sequence ID" value="NZ_PZKG01000265.1"/>
</dbReference>
<evidence type="ECO:0000256" key="6">
    <source>
        <dbReference type="SAM" id="Phobius"/>
    </source>
</evidence>
<dbReference type="GO" id="GO:0005886">
    <property type="term" value="C:plasma membrane"/>
    <property type="evidence" value="ECO:0007669"/>
    <property type="project" value="UniProtKB-SubCell"/>
</dbReference>
<dbReference type="GO" id="GO:0020037">
    <property type="term" value="F:heme binding"/>
    <property type="evidence" value="ECO:0007669"/>
    <property type="project" value="TreeGrafter"/>
</dbReference>
<keyword evidence="4 6" id="KW-1133">Transmembrane helix</keyword>
<feature type="transmembrane region" description="Helical" evidence="6">
    <location>
        <begin position="141"/>
        <end position="161"/>
    </location>
</feature>
<evidence type="ECO:0000256" key="4">
    <source>
        <dbReference type="ARBA" id="ARBA00022989"/>
    </source>
</evidence>
<dbReference type="SUPFAM" id="SSF81342">
    <property type="entry name" value="Transmembrane di-heme cytochromes"/>
    <property type="match status" value="1"/>
</dbReference>
<dbReference type="InterPro" id="IPR011577">
    <property type="entry name" value="Cyt_b561_bac/Ni-Hgenase"/>
</dbReference>
<dbReference type="GO" id="GO:0009055">
    <property type="term" value="F:electron transfer activity"/>
    <property type="evidence" value="ECO:0007669"/>
    <property type="project" value="InterPro"/>
</dbReference>
<evidence type="ECO:0000313" key="9">
    <source>
        <dbReference type="Proteomes" id="UP000241010"/>
    </source>
</evidence>
<protein>
    <submittedName>
        <fullName evidence="8">Cytochrome B</fullName>
    </submittedName>
</protein>
<sequence length="179" mass="19632">MTNSARTQAREVAVWDPAVRIFHWTLAASIGWEMLAEAGTDRHEAVGYLILALVLFRLAWGFLGPRHARFADFLVRPTRTLGYLAEIARGRPRRYLGHNPAGGAMVLALLTAAAATAVSGWAMTTDALWGAEWIEDLHEALANGTVALVAFHVAGVLLAGIQHRENLLRAMITGRKRRE</sequence>
<organism evidence="8 9">
    <name type="scientific">Cereibacter changlensis JA139</name>
    <dbReference type="NCBI Taxonomy" id="1188249"/>
    <lineage>
        <taxon>Bacteria</taxon>
        <taxon>Pseudomonadati</taxon>
        <taxon>Pseudomonadota</taxon>
        <taxon>Alphaproteobacteria</taxon>
        <taxon>Rhodobacterales</taxon>
        <taxon>Paracoccaceae</taxon>
        <taxon>Cereibacter</taxon>
    </lineage>
</organism>
<dbReference type="InterPro" id="IPR016174">
    <property type="entry name" value="Di-haem_cyt_TM"/>
</dbReference>
<dbReference type="InterPro" id="IPR051542">
    <property type="entry name" value="Hydrogenase_cytochrome"/>
</dbReference>
<evidence type="ECO:0000259" key="7">
    <source>
        <dbReference type="Pfam" id="PF01292"/>
    </source>
</evidence>
<keyword evidence="2" id="KW-1003">Cell membrane</keyword>
<proteinExistence type="predicted"/>
<keyword evidence="3 6" id="KW-0812">Transmembrane</keyword>
<reference evidence="8 9" key="1">
    <citation type="submission" date="2018-03" db="EMBL/GenBank/DDBJ databases">
        <title>Cereibacter changlensis.</title>
        <authorList>
            <person name="Meyer T.E."/>
            <person name="Miller S."/>
            <person name="Lodha T."/>
            <person name="Gandham S."/>
            <person name="Chintalapati S."/>
            <person name="Chintalapati V.R."/>
        </authorList>
    </citation>
    <scope>NUCLEOTIDE SEQUENCE [LARGE SCALE GENOMIC DNA]</scope>
    <source>
        <strain evidence="8 9">JA139</strain>
    </source>
</reference>
<comment type="subcellular location">
    <subcellularLocation>
        <location evidence="1">Cell membrane</location>
        <topology evidence="1">Multi-pass membrane protein</topology>
    </subcellularLocation>
</comment>
<feature type="transmembrane region" description="Helical" evidence="6">
    <location>
        <begin position="101"/>
        <end position="121"/>
    </location>
</feature>
<dbReference type="Gene3D" id="1.20.950.20">
    <property type="entry name" value="Transmembrane di-heme cytochromes, Chain C"/>
    <property type="match status" value="1"/>
</dbReference>
<dbReference type="GO" id="GO:0022904">
    <property type="term" value="P:respiratory electron transport chain"/>
    <property type="evidence" value="ECO:0007669"/>
    <property type="project" value="InterPro"/>
</dbReference>
<evidence type="ECO:0000256" key="5">
    <source>
        <dbReference type="ARBA" id="ARBA00023136"/>
    </source>
</evidence>
<comment type="caution">
    <text evidence="8">The sequence shown here is derived from an EMBL/GenBank/DDBJ whole genome shotgun (WGS) entry which is preliminary data.</text>
</comment>
<dbReference type="Pfam" id="PF01292">
    <property type="entry name" value="Ni_hydr_CYTB"/>
    <property type="match status" value="1"/>
</dbReference>
<dbReference type="Proteomes" id="UP000241010">
    <property type="component" value="Unassembled WGS sequence"/>
</dbReference>
<dbReference type="AlphaFoldDB" id="A0A2T4JNG3"/>
<dbReference type="OrthoDB" id="196472at2"/>
<dbReference type="PANTHER" id="PTHR30485">
    <property type="entry name" value="NI/FE-HYDROGENASE 1 B-TYPE CYTOCHROME SUBUNIT"/>
    <property type="match status" value="1"/>
</dbReference>
<dbReference type="EMBL" id="PZKG01000265">
    <property type="protein sequence ID" value="PTE19431.1"/>
    <property type="molecule type" value="Genomic_DNA"/>
</dbReference>